<comment type="caution">
    <text evidence="5">The sequence shown here is derived from an EMBL/GenBank/DDBJ whole genome shotgun (WGS) entry which is preliminary data.</text>
</comment>
<protein>
    <submittedName>
        <fullName evidence="5">Carboxylesterase NlhH</fullName>
        <ecNumber evidence="5">3.1.1.1</ecNumber>
    </submittedName>
</protein>
<dbReference type="EC" id="3.1.1.1" evidence="5"/>
<dbReference type="GO" id="GO:0004806">
    <property type="term" value="F:triacylglycerol lipase activity"/>
    <property type="evidence" value="ECO:0007669"/>
    <property type="project" value="TreeGrafter"/>
</dbReference>
<dbReference type="GO" id="GO:0106435">
    <property type="term" value="F:carboxylesterase activity"/>
    <property type="evidence" value="ECO:0007669"/>
    <property type="project" value="UniProtKB-EC"/>
</dbReference>
<evidence type="ECO:0000256" key="2">
    <source>
        <dbReference type="ARBA" id="ARBA00022801"/>
    </source>
</evidence>
<accession>A0A5C5YDK7</accession>
<dbReference type="SUPFAM" id="SSF53474">
    <property type="entry name" value="alpha/beta-Hydrolases"/>
    <property type="match status" value="1"/>
</dbReference>
<reference evidence="5 6" key="1">
    <citation type="submission" date="2019-02" db="EMBL/GenBank/DDBJ databases">
        <title>Deep-cultivation of Planctomycetes and their phenomic and genomic characterization uncovers novel biology.</title>
        <authorList>
            <person name="Wiegand S."/>
            <person name="Jogler M."/>
            <person name="Boedeker C."/>
            <person name="Pinto D."/>
            <person name="Vollmers J."/>
            <person name="Rivas-Marin E."/>
            <person name="Kohn T."/>
            <person name="Peeters S.H."/>
            <person name="Heuer A."/>
            <person name="Rast P."/>
            <person name="Oberbeckmann S."/>
            <person name="Bunk B."/>
            <person name="Jeske O."/>
            <person name="Meyerdierks A."/>
            <person name="Storesund J.E."/>
            <person name="Kallscheuer N."/>
            <person name="Luecker S."/>
            <person name="Lage O.M."/>
            <person name="Pohl T."/>
            <person name="Merkel B.J."/>
            <person name="Hornburger P."/>
            <person name="Mueller R.-W."/>
            <person name="Bruemmer F."/>
            <person name="Labrenz M."/>
            <person name="Spormann A.M."/>
            <person name="Op Den Camp H."/>
            <person name="Overmann J."/>
            <person name="Amann R."/>
            <person name="Jetten M.S.M."/>
            <person name="Mascher T."/>
            <person name="Medema M.H."/>
            <person name="Devos D.P."/>
            <person name="Kaster A.-K."/>
            <person name="Ovreas L."/>
            <person name="Rohde M."/>
            <person name="Galperin M.Y."/>
            <person name="Jogler C."/>
        </authorList>
    </citation>
    <scope>NUCLEOTIDE SEQUENCE [LARGE SCALE GENOMIC DNA]</scope>
    <source>
        <strain evidence="5 6">Pan14r</strain>
    </source>
</reference>
<feature type="chain" id="PRO_5022832956" evidence="3">
    <location>
        <begin position="24"/>
        <end position="386"/>
    </location>
</feature>
<keyword evidence="6" id="KW-1185">Reference proteome</keyword>
<proteinExistence type="inferred from homology"/>
<keyword evidence="3" id="KW-0732">Signal</keyword>
<evidence type="ECO:0000313" key="6">
    <source>
        <dbReference type="Proteomes" id="UP000317238"/>
    </source>
</evidence>
<keyword evidence="2 5" id="KW-0378">Hydrolase</keyword>
<gene>
    <name evidence="5" type="primary">nlhH_3</name>
    <name evidence="5" type="ORF">Pan14r_37020</name>
</gene>
<dbReference type="InterPro" id="IPR049492">
    <property type="entry name" value="BD-FAE-like_dom"/>
</dbReference>
<evidence type="ECO:0000256" key="3">
    <source>
        <dbReference type="SAM" id="SignalP"/>
    </source>
</evidence>
<dbReference type="AlphaFoldDB" id="A0A5C5YDK7"/>
<dbReference type="Gene3D" id="3.40.50.1820">
    <property type="entry name" value="alpha/beta hydrolase"/>
    <property type="match status" value="1"/>
</dbReference>
<name>A0A5C5YDK7_9PLAN</name>
<dbReference type="Proteomes" id="UP000317238">
    <property type="component" value="Unassembled WGS sequence"/>
</dbReference>
<dbReference type="PANTHER" id="PTHR48081">
    <property type="entry name" value="AB HYDROLASE SUPERFAMILY PROTEIN C4A8.06C"/>
    <property type="match status" value="1"/>
</dbReference>
<dbReference type="PANTHER" id="PTHR48081:SF30">
    <property type="entry name" value="ACETYL-HYDROLASE LIPR-RELATED"/>
    <property type="match status" value="1"/>
</dbReference>
<organism evidence="5 6">
    <name type="scientific">Crateriforma conspicua</name>
    <dbReference type="NCBI Taxonomy" id="2527996"/>
    <lineage>
        <taxon>Bacteria</taxon>
        <taxon>Pseudomonadati</taxon>
        <taxon>Planctomycetota</taxon>
        <taxon>Planctomycetia</taxon>
        <taxon>Planctomycetales</taxon>
        <taxon>Planctomycetaceae</taxon>
        <taxon>Crateriforma</taxon>
    </lineage>
</organism>
<evidence type="ECO:0000313" key="5">
    <source>
        <dbReference type="EMBL" id="TWT71392.1"/>
    </source>
</evidence>
<dbReference type="Pfam" id="PF20434">
    <property type="entry name" value="BD-FAE"/>
    <property type="match status" value="1"/>
</dbReference>
<comment type="similarity">
    <text evidence="1">Belongs to the 'GDXG' lipolytic enzyme family.</text>
</comment>
<sequence precursor="true">MNRHPSLFVAVVLLATTSSIVIAQEPGASPSDQSLSRAKRLMRKIDNDGNGTFEKAESVRTWKRYQQLDADGDDRLTVQELGSDRTGYLQTGGRRSLDVVYKTIGNRELLLDLYYSTGMNPSDRCPVIIYTHGGGWAAGSKQGAARGSFAKVFLDLVGRGFAVASVDYRLCKPDSGVAMRDCVIDCKDAVRYLAKHSDSLGLDAGEFFVMGDSAGGQIAQMLLLSPPESLSGDPGLASTTFQLVAGVSWYGPCDFERMDLFNHDDRPDFRDRFEPRILGTSGGSDAVAAKPESLDIKLQRYREISPVNYLTGDSPPLLMIQGDKDTTIPVKHAYYMKERAEAVSAPVEIMIVRNAGHNWRMVDVEIDPSRKAIESRTVQFFVDHRQ</sequence>
<feature type="domain" description="BD-FAE-like" evidence="4">
    <location>
        <begin position="111"/>
        <end position="338"/>
    </location>
</feature>
<evidence type="ECO:0000259" key="4">
    <source>
        <dbReference type="Pfam" id="PF20434"/>
    </source>
</evidence>
<feature type="signal peptide" evidence="3">
    <location>
        <begin position="1"/>
        <end position="23"/>
    </location>
</feature>
<dbReference type="OrthoDB" id="265201at2"/>
<dbReference type="InterPro" id="IPR050300">
    <property type="entry name" value="GDXG_lipolytic_enzyme"/>
</dbReference>
<evidence type="ECO:0000256" key="1">
    <source>
        <dbReference type="ARBA" id="ARBA00010515"/>
    </source>
</evidence>
<dbReference type="InterPro" id="IPR029058">
    <property type="entry name" value="AB_hydrolase_fold"/>
</dbReference>
<dbReference type="EMBL" id="SJPL01000001">
    <property type="protein sequence ID" value="TWT71392.1"/>
    <property type="molecule type" value="Genomic_DNA"/>
</dbReference>